<dbReference type="EMBL" id="VDDA01000023">
    <property type="protein sequence ID" value="TNC08444.1"/>
    <property type="molecule type" value="Genomic_DNA"/>
</dbReference>
<dbReference type="Pfam" id="PF09250">
    <property type="entry name" value="Prim-Pol"/>
    <property type="match status" value="1"/>
</dbReference>
<organism evidence="3 4">
    <name type="scientific">Methylobacterium terricola</name>
    <dbReference type="NCBI Taxonomy" id="2583531"/>
    <lineage>
        <taxon>Bacteria</taxon>
        <taxon>Pseudomonadati</taxon>
        <taxon>Pseudomonadota</taxon>
        <taxon>Alphaproteobacteria</taxon>
        <taxon>Hyphomicrobiales</taxon>
        <taxon>Methylobacteriaceae</taxon>
        <taxon>Methylobacterium</taxon>
    </lineage>
</organism>
<evidence type="ECO:0000313" key="3">
    <source>
        <dbReference type="EMBL" id="TNC08444.1"/>
    </source>
</evidence>
<feature type="region of interest" description="Disordered" evidence="1">
    <location>
        <begin position="232"/>
        <end position="254"/>
    </location>
</feature>
<reference evidence="3 4" key="1">
    <citation type="submission" date="2019-06" db="EMBL/GenBank/DDBJ databases">
        <title>Genome of Methylobacterium sp. 17Sr1-39.</title>
        <authorList>
            <person name="Seo T."/>
        </authorList>
    </citation>
    <scope>NUCLEOTIDE SEQUENCE [LARGE SCALE GENOMIC DNA]</scope>
    <source>
        <strain evidence="3 4">17Sr1-39</strain>
    </source>
</reference>
<dbReference type="SUPFAM" id="SSF56747">
    <property type="entry name" value="Prim-pol domain"/>
    <property type="match status" value="1"/>
</dbReference>
<dbReference type="OrthoDB" id="123525at2"/>
<keyword evidence="4" id="KW-1185">Reference proteome</keyword>
<dbReference type="Proteomes" id="UP000305267">
    <property type="component" value="Unassembled WGS sequence"/>
</dbReference>
<evidence type="ECO:0000259" key="2">
    <source>
        <dbReference type="SMART" id="SM00943"/>
    </source>
</evidence>
<feature type="region of interest" description="Disordered" evidence="1">
    <location>
        <begin position="1"/>
        <end position="22"/>
    </location>
</feature>
<feature type="domain" description="DNA primase/polymerase bifunctional N-terminal" evidence="2">
    <location>
        <begin position="44"/>
        <end position="217"/>
    </location>
</feature>
<dbReference type="SMART" id="SM00943">
    <property type="entry name" value="Prim-Pol"/>
    <property type="match status" value="1"/>
</dbReference>
<dbReference type="InterPro" id="IPR015330">
    <property type="entry name" value="DNA_primase/pol_bifunc_N"/>
</dbReference>
<comment type="caution">
    <text evidence="3">The sequence shown here is derived from an EMBL/GenBank/DDBJ whole genome shotgun (WGS) entry which is preliminary data.</text>
</comment>
<dbReference type="AlphaFoldDB" id="A0A5C4L9H7"/>
<sequence>MGDLPAAGRGRLRGRVAPDAPRPHRAVLRTNAMRAVPGAYGQIGARLVERGYAAIPIIPGTKRPGVPRADGAWTGLDDWQARFRHRLPVEVEVERWSESGAGVGIALGPPSGGTVSADIDTDDAAIRAVLLTILPDTTVGKAGRKGETLFYRASPTFPSRAFDLPGPDGRPMRVLDLLGPGKQTVLPPTLHPETGEPYRWTRLEALDGVAPGDLPWIGDDVGERIAAALVPFGYRPEPPRPPRREAPAGEETPHRRVNDLAMADLGAWVPELGLPKLRRRGGGYVAVPVWRPSHTGRPLEKRSPNLKIHPDGIRDFHDGNRAYTPLDLVMAARGYALDEAFDWLAGRVGYGEGLTIDLQPRRVEMHAGVTVDAETGEVLEAPPAPVDSRDFPDADLRVPGLVGEIADWIMASSPKPIRLFATAAALVTVGTLIGRRVYCGTPRSGAHLYVMTIAGTGAGKERPQEAVRQILDAATGGQRLHTAAASSAASLALRLAERPVQVQVVDEVDKILRRVGHRNANAQEAEMLQDYCTLWGRGMGTFIPNSTTTRGDILIQRPCLSLYGATTFTSFYEQMRSKMVSNGFLNRFLVLPRFERVKVQARVAPEEEVPDAIVAAARRLFEFQDAPPPGVDPRRHLGATATLLDPARPPPLVVVEMTAGAQAIYAACRERDETMLARADHDPLYEAWSRAAELTKRVALIVACGRYAKAGLAGVQVEEGDMAWAQRLVDWSFSLFVTGLRENMAENEHQAGLKAVLGFIRQAGRPVNRSEVYRRVDGRMDARQLDNVMKYLVTSGQVEEMLEKTKGRPRTMYQVAIS</sequence>
<proteinExistence type="predicted"/>
<gene>
    <name evidence="3" type="ORF">FF100_29335</name>
</gene>
<evidence type="ECO:0000313" key="4">
    <source>
        <dbReference type="Proteomes" id="UP000305267"/>
    </source>
</evidence>
<feature type="compositionally biased region" description="Basic and acidic residues" evidence="1">
    <location>
        <begin position="237"/>
        <end position="254"/>
    </location>
</feature>
<accession>A0A5C4L9H7</accession>
<protein>
    <submittedName>
        <fullName evidence="3">DUF3987 domain-containing protein</fullName>
    </submittedName>
</protein>
<name>A0A5C4L9H7_9HYPH</name>
<evidence type="ECO:0000256" key="1">
    <source>
        <dbReference type="SAM" id="MobiDB-lite"/>
    </source>
</evidence>